<dbReference type="Proteomes" id="UP000095576">
    <property type="component" value="Unassembled WGS sequence"/>
</dbReference>
<keyword evidence="1" id="KW-0732">Signal</keyword>
<feature type="chain" id="PRO_5014252747" description="Lipoprotein" evidence="1">
    <location>
        <begin position="19"/>
        <end position="152"/>
    </location>
</feature>
<dbReference type="EMBL" id="WCRS01000001">
    <property type="protein sequence ID" value="KAB4479119.1"/>
    <property type="molecule type" value="Genomic_DNA"/>
</dbReference>
<evidence type="ECO:0008006" key="7">
    <source>
        <dbReference type="Google" id="ProtNLM"/>
    </source>
</evidence>
<dbReference type="AlphaFoldDB" id="A0A174TS20"/>
<accession>A0A174TS20</accession>
<evidence type="ECO:0000313" key="3">
    <source>
        <dbReference type="EMBL" id="KAB4479119.1"/>
    </source>
</evidence>
<reference evidence="4" key="3">
    <citation type="submission" date="2021-06" db="EMBL/GenBank/DDBJ databases">
        <title>Interrogation of the integrated mobile genetic elements in gut-associated Bacteroides with a consensus prediction approach.</title>
        <authorList>
            <person name="Campbell D.E."/>
            <person name="Leigh J.R."/>
            <person name="Kim T."/>
            <person name="England W."/>
            <person name="Whitaker R.J."/>
            <person name="Degnan P.H."/>
        </authorList>
    </citation>
    <scope>NUCLEOTIDE SEQUENCE</scope>
    <source>
        <strain evidence="4">VPI-BTDOT2</strain>
    </source>
</reference>
<dbReference type="Proteomes" id="UP001156216">
    <property type="component" value="Chromosome"/>
</dbReference>
<gene>
    <name evidence="2" type="ORF">ERS852511_04357</name>
    <name evidence="3" type="ORF">GAN59_00900</name>
    <name evidence="4" type="ORF">KQP59_14200</name>
</gene>
<reference evidence="3 6" key="2">
    <citation type="journal article" date="2019" name="Nat. Med.">
        <title>A library of human gut bacterial isolates paired with longitudinal multiomics data enables mechanistic microbiome research.</title>
        <authorList>
            <person name="Poyet M."/>
            <person name="Groussin M."/>
            <person name="Gibbons S.M."/>
            <person name="Avila-Pacheco J."/>
            <person name="Jiang X."/>
            <person name="Kearney S.M."/>
            <person name="Perrotta A.R."/>
            <person name="Berdy B."/>
            <person name="Zhao S."/>
            <person name="Lieberman T.D."/>
            <person name="Swanson P.K."/>
            <person name="Smith M."/>
            <person name="Roesemann S."/>
            <person name="Alexander J.E."/>
            <person name="Rich S.A."/>
            <person name="Livny J."/>
            <person name="Vlamakis H."/>
            <person name="Clish C."/>
            <person name="Bullock K."/>
            <person name="Deik A."/>
            <person name="Scott J."/>
            <person name="Pierce K.A."/>
            <person name="Xavier R.J."/>
            <person name="Alm E.J."/>
        </authorList>
    </citation>
    <scope>NUCLEOTIDE SEQUENCE [LARGE SCALE GENOMIC DNA]</scope>
    <source>
        <strain evidence="3 6">BIOML-A156</strain>
    </source>
</reference>
<evidence type="ECO:0000313" key="5">
    <source>
        <dbReference type="Proteomes" id="UP000095576"/>
    </source>
</evidence>
<reference evidence="2 5" key="1">
    <citation type="submission" date="2015-09" db="EMBL/GenBank/DDBJ databases">
        <authorList>
            <consortium name="Pathogen Informatics"/>
        </authorList>
    </citation>
    <scope>NUCLEOTIDE SEQUENCE [LARGE SCALE GENOMIC DNA]</scope>
    <source>
        <strain evidence="2 5">2789STDY5834899</strain>
    </source>
</reference>
<feature type="signal peptide" evidence="1">
    <location>
        <begin position="1"/>
        <end position="18"/>
    </location>
</feature>
<evidence type="ECO:0000313" key="4">
    <source>
        <dbReference type="EMBL" id="UYU69454.1"/>
    </source>
</evidence>
<dbReference type="PROSITE" id="PS51257">
    <property type="entry name" value="PROKAR_LIPOPROTEIN"/>
    <property type="match status" value="1"/>
</dbReference>
<protein>
    <recommendedName>
        <fullName evidence="7">Lipoprotein</fullName>
    </recommendedName>
</protein>
<evidence type="ECO:0000256" key="1">
    <source>
        <dbReference type="SAM" id="SignalP"/>
    </source>
</evidence>
<evidence type="ECO:0000313" key="2">
    <source>
        <dbReference type="EMBL" id="CUQ10807.1"/>
    </source>
</evidence>
<name>A0A174TS20_BACT4</name>
<dbReference type="Proteomes" id="UP000488521">
    <property type="component" value="Unassembled WGS sequence"/>
</dbReference>
<dbReference type="EMBL" id="CZAP01000023">
    <property type="protein sequence ID" value="CUQ10807.1"/>
    <property type="molecule type" value="Genomic_DNA"/>
</dbReference>
<proteinExistence type="predicted"/>
<organism evidence="2 5">
    <name type="scientific">Bacteroides thetaiotaomicron</name>
    <dbReference type="NCBI Taxonomy" id="818"/>
    <lineage>
        <taxon>Bacteria</taxon>
        <taxon>Pseudomonadati</taxon>
        <taxon>Bacteroidota</taxon>
        <taxon>Bacteroidia</taxon>
        <taxon>Bacteroidales</taxon>
        <taxon>Bacteroidaceae</taxon>
        <taxon>Bacteroides</taxon>
    </lineage>
</organism>
<dbReference type="RefSeq" id="WP_054958894.1">
    <property type="nucleotide sequence ID" value="NZ_CAXSXH010000003.1"/>
</dbReference>
<sequence>MKNQLIVFIVAVTVLAFASCRNEDETFHPLTLKATDIDLVQDKANKYKLCGEIGSDGIEFTLQGTDQYSDMAYVTNVMVDGIECKIEPNIKYDDTTTYKGDWGEIVNSSVEQPCKMFFHIKPNPADKERVFDVSVGYGYWYRDIKIVQAKRN</sequence>
<dbReference type="EMBL" id="CP083681">
    <property type="protein sequence ID" value="UYU69454.1"/>
    <property type="molecule type" value="Genomic_DNA"/>
</dbReference>
<evidence type="ECO:0000313" key="6">
    <source>
        <dbReference type="Proteomes" id="UP000488521"/>
    </source>
</evidence>